<dbReference type="InterPro" id="IPR012910">
    <property type="entry name" value="Plug_dom"/>
</dbReference>
<comment type="caution">
    <text evidence="2">The sequence shown here is derived from an EMBL/GenBank/DDBJ whole genome shotgun (WGS) entry which is preliminary data.</text>
</comment>
<dbReference type="Pfam" id="PF07715">
    <property type="entry name" value="Plug"/>
    <property type="match status" value="1"/>
</dbReference>
<gene>
    <name evidence="2" type="ORF">ACFQEU_18075</name>
</gene>
<proteinExistence type="predicted"/>
<dbReference type="Gene3D" id="2.170.130.10">
    <property type="entry name" value="TonB-dependent receptor, plug domain"/>
    <property type="match status" value="1"/>
</dbReference>
<accession>A0ABD5SG30</accession>
<feature type="non-terminal residue" evidence="2">
    <location>
        <position position="98"/>
    </location>
</feature>
<dbReference type="InterPro" id="IPR037066">
    <property type="entry name" value="Plug_dom_sf"/>
</dbReference>
<evidence type="ECO:0000313" key="2">
    <source>
        <dbReference type="EMBL" id="MFC6755361.1"/>
    </source>
</evidence>
<evidence type="ECO:0000259" key="1">
    <source>
        <dbReference type="Pfam" id="PF07715"/>
    </source>
</evidence>
<reference evidence="2 3" key="1">
    <citation type="journal article" date="2019" name="Int. J. Syst. Evol. Microbiol.">
        <title>The Global Catalogue of Microorganisms (GCM) 10K type strain sequencing project: providing services to taxonomists for standard genome sequencing and annotation.</title>
        <authorList>
            <consortium name="The Broad Institute Genomics Platform"/>
            <consortium name="The Broad Institute Genome Sequencing Center for Infectious Disease"/>
            <person name="Wu L."/>
            <person name="Ma J."/>
        </authorList>
    </citation>
    <scope>NUCLEOTIDE SEQUENCE [LARGE SCALE GENOMIC DNA]</scope>
    <source>
        <strain evidence="2 3">CGMCC 1.3239</strain>
    </source>
</reference>
<feature type="domain" description="TonB-dependent receptor plug" evidence="1">
    <location>
        <begin position="42"/>
        <end position="93"/>
    </location>
</feature>
<keyword evidence="2" id="KW-0675">Receptor</keyword>
<sequence length="98" mass="10206">MIKPLKNFLPLAISAAIASAATAQDLVLEEVVVTAQKRVERLQDVPISVNAVSGAKMEEAGITNLEGMTAYVPNLTMNQTGIGTIIAIRGISSGINQG</sequence>
<keyword evidence="3" id="KW-1185">Reference proteome</keyword>
<organism evidence="2 3">
    <name type="scientific">Halorubrum tibetense</name>
    <dbReference type="NCBI Taxonomy" id="175631"/>
    <lineage>
        <taxon>Archaea</taxon>
        <taxon>Methanobacteriati</taxon>
        <taxon>Methanobacteriota</taxon>
        <taxon>Stenosarchaea group</taxon>
        <taxon>Halobacteria</taxon>
        <taxon>Halobacteriales</taxon>
        <taxon>Haloferacaceae</taxon>
        <taxon>Halorubrum</taxon>
    </lineage>
</organism>
<dbReference type="RefSeq" id="WP_379784410.1">
    <property type="nucleotide sequence ID" value="NZ_JBHSWW010000742.1"/>
</dbReference>
<evidence type="ECO:0000313" key="3">
    <source>
        <dbReference type="Proteomes" id="UP001596442"/>
    </source>
</evidence>
<dbReference type="AlphaFoldDB" id="A0ABD5SG30"/>
<dbReference type="Proteomes" id="UP001596442">
    <property type="component" value="Unassembled WGS sequence"/>
</dbReference>
<protein>
    <submittedName>
        <fullName evidence="2">TonB-dependent receptor plug domain-containing protein</fullName>
    </submittedName>
</protein>
<dbReference type="SUPFAM" id="SSF56935">
    <property type="entry name" value="Porins"/>
    <property type="match status" value="1"/>
</dbReference>
<name>A0ABD5SG30_9EURY</name>
<dbReference type="EMBL" id="JBHSWW010000742">
    <property type="protein sequence ID" value="MFC6755361.1"/>
    <property type="molecule type" value="Genomic_DNA"/>
</dbReference>